<reference evidence="1 2" key="1">
    <citation type="submission" date="2019-06" db="EMBL/GenBank/DDBJ databases">
        <title>Nitrosomonas stercoris KYUHI-S whole genome shotgun sequence.</title>
        <authorList>
            <person name="Nakagawa T."/>
            <person name="Tsuchiya Y."/>
            <person name="Takahashi R."/>
        </authorList>
    </citation>
    <scope>NUCLEOTIDE SEQUENCE [LARGE SCALE GENOMIC DNA]</scope>
    <source>
        <strain evidence="1 2">KYUHI-S</strain>
    </source>
</reference>
<dbReference type="KEGG" id="nst:Nstercoris_01394"/>
<dbReference type="AlphaFoldDB" id="A0A4Y1YQP0"/>
<dbReference type="Gene3D" id="2.30.30.830">
    <property type="match status" value="1"/>
</dbReference>
<dbReference type="PROSITE" id="PS51257">
    <property type="entry name" value="PROKAR_LIPOPROTEIN"/>
    <property type="match status" value="1"/>
</dbReference>
<protein>
    <recommendedName>
        <fullName evidence="3">Pilus assembly protein PilP</fullName>
    </recommendedName>
</protein>
<gene>
    <name evidence="1" type="ORF">Nstercoris_01394</name>
</gene>
<evidence type="ECO:0008006" key="3">
    <source>
        <dbReference type="Google" id="ProtNLM"/>
    </source>
</evidence>
<sequence length="173" mass="19561">MSNRFCFWTVMGMMLFVTACDQEGFEDLESFVSKSGAGLRGKVEPLPEIKPLEHFAYQAFEVPDPFSSRRSKRGKAAQNELQPDLERPKEALENFPLENIAMVGSLKRGNYVFALVKAPDNTVHRVKAGNYLGQNFGLITDISESEIKLREITRDGADEWIERASVLMLQTQE</sequence>
<keyword evidence="2" id="KW-1185">Reference proteome</keyword>
<dbReference type="InterPro" id="IPR007446">
    <property type="entry name" value="PilP"/>
</dbReference>
<evidence type="ECO:0000313" key="2">
    <source>
        <dbReference type="Proteomes" id="UP000316473"/>
    </source>
</evidence>
<organism evidence="1 2">
    <name type="scientific">Nitrosomonas stercoris</name>
    <dbReference type="NCBI Taxonomy" id="1444684"/>
    <lineage>
        <taxon>Bacteria</taxon>
        <taxon>Pseudomonadati</taxon>
        <taxon>Pseudomonadota</taxon>
        <taxon>Betaproteobacteria</taxon>
        <taxon>Nitrosomonadales</taxon>
        <taxon>Nitrosomonadaceae</taxon>
        <taxon>Nitrosomonas</taxon>
    </lineage>
</organism>
<dbReference type="Pfam" id="PF04351">
    <property type="entry name" value="PilP"/>
    <property type="match status" value="1"/>
</dbReference>
<proteinExistence type="predicted"/>
<accession>A0A4Y1YQP0</accession>
<dbReference type="EMBL" id="AP019755">
    <property type="protein sequence ID" value="BBL35137.1"/>
    <property type="molecule type" value="Genomic_DNA"/>
</dbReference>
<name>A0A4Y1YQP0_9PROT</name>
<dbReference type="Proteomes" id="UP000316473">
    <property type="component" value="Chromosome"/>
</dbReference>
<evidence type="ECO:0000313" key="1">
    <source>
        <dbReference type="EMBL" id="BBL35137.1"/>
    </source>
</evidence>
<dbReference type="PIRSF" id="PIRSF016481">
    <property type="entry name" value="Pilus_assembly_PilP"/>
    <property type="match status" value="1"/>
</dbReference>